<evidence type="ECO:0000313" key="2">
    <source>
        <dbReference type="Proteomes" id="UP000499080"/>
    </source>
</evidence>
<name>A0A4Y2C044_ARAVE</name>
<protein>
    <submittedName>
        <fullName evidence="1">Uncharacterized protein</fullName>
    </submittedName>
</protein>
<evidence type="ECO:0000313" key="1">
    <source>
        <dbReference type="EMBL" id="GBL97439.1"/>
    </source>
</evidence>
<dbReference type="Proteomes" id="UP000499080">
    <property type="component" value="Unassembled WGS sequence"/>
</dbReference>
<proteinExistence type="predicted"/>
<sequence>MKDDAALWEGEVAQKWYRTTHGNGEKVFIQHSGTCVNRLYERRKERKLKITKANFSSVLSADGHQRLIKSFCHKCMNHLPTEKDIVTTRYFSGSRHGDLLMRRHHHTTRLADFIAFLDSSFPDHNNNEPL</sequence>
<keyword evidence="2" id="KW-1185">Reference proteome</keyword>
<accession>A0A4Y2C044</accession>
<dbReference type="AlphaFoldDB" id="A0A4Y2C044"/>
<gene>
    <name evidence="1" type="ORF">AVEN_170540_1</name>
</gene>
<dbReference type="EMBL" id="BGPR01000129">
    <property type="protein sequence ID" value="GBL97439.1"/>
    <property type="molecule type" value="Genomic_DNA"/>
</dbReference>
<organism evidence="1 2">
    <name type="scientific">Araneus ventricosus</name>
    <name type="common">Orbweaver spider</name>
    <name type="synonym">Epeira ventricosa</name>
    <dbReference type="NCBI Taxonomy" id="182803"/>
    <lineage>
        <taxon>Eukaryota</taxon>
        <taxon>Metazoa</taxon>
        <taxon>Ecdysozoa</taxon>
        <taxon>Arthropoda</taxon>
        <taxon>Chelicerata</taxon>
        <taxon>Arachnida</taxon>
        <taxon>Araneae</taxon>
        <taxon>Araneomorphae</taxon>
        <taxon>Entelegynae</taxon>
        <taxon>Araneoidea</taxon>
        <taxon>Araneidae</taxon>
        <taxon>Araneus</taxon>
    </lineage>
</organism>
<comment type="caution">
    <text evidence="1">The sequence shown here is derived from an EMBL/GenBank/DDBJ whole genome shotgun (WGS) entry which is preliminary data.</text>
</comment>
<reference evidence="1 2" key="1">
    <citation type="journal article" date="2019" name="Sci. Rep.">
        <title>Orb-weaving spider Araneus ventricosus genome elucidates the spidroin gene catalogue.</title>
        <authorList>
            <person name="Kono N."/>
            <person name="Nakamura H."/>
            <person name="Ohtoshi R."/>
            <person name="Moran D.A.P."/>
            <person name="Shinohara A."/>
            <person name="Yoshida Y."/>
            <person name="Fujiwara M."/>
            <person name="Mori M."/>
            <person name="Tomita M."/>
            <person name="Arakawa K."/>
        </authorList>
    </citation>
    <scope>NUCLEOTIDE SEQUENCE [LARGE SCALE GENOMIC DNA]</scope>
</reference>